<evidence type="ECO:0000256" key="4">
    <source>
        <dbReference type="ARBA" id="ARBA00047942"/>
    </source>
</evidence>
<comment type="catalytic activity">
    <reaction evidence="4">
        <text>a 2'-deoxyadenosine in DNA + S-adenosyl-L-methionine = an N(6)-methyl-2'-deoxyadenosine in DNA + S-adenosyl-L-homocysteine + H(+)</text>
        <dbReference type="Rhea" id="RHEA:15197"/>
        <dbReference type="Rhea" id="RHEA-COMP:12418"/>
        <dbReference type="Rhea" id="RHEA-COMP:12419"/>
        <dbReference type="ChEBI" id="CHEBI:15378"/>
        <dbReference type="ChEBI" id="CHEBI:57856"/>
        <dbReference type="ChEBI" id="CHEBI:59789"/>
        <dbReference type="ChEBI" id="CHEBI:90615"/>
        <dbReference type="ChEBI" id="CHEBI:90616"/>
        <dbReference type="EC" id="2.1.1.72"/>
    </reaction>
</comment>
<dbReference type="EMBL" id="SDDZ01000001">
    <property type="protein sequence ID" value="RXJ52640.1"/>
    <property type="molecule type" value="Genomic_DNA"/>
</dbReference>
<dbReference type="GO" id="GO:0032259">
    <property type="term" value="P:methylation"/>
    <property type="evidence" value="ECO:0007669"/>
    <property type="project" value="UniProtKB-KW"/>
</dbReference>
<evidence type="ECO:0000313" key="6">
    <source>
        <dbReference type="EMBL" id="RXJ52640.1"/>
    </source>
</evidence>
<dbReference type="Gene3D" id="3.40.50.150">
    <property type="entry name" value="Vaccinia Virus protein VP39"/>
    <property type="match status" value="1"/>
</dbReference>
<dbReference type="RefSeq" id="WP_129015774.1">
    <property type="nucleotide sequence ID" value="NZ_SDDZ01000001.1"/>
</dbReference>
<feature type="domain" description="MmeI-like DNA-methyltransferase" evidence="5">
    <location>
        <begin position="40"/>
        <end position="148"/>
    </location>
</feature>
<accession>A0A4V1LNG0</accession>
<dbReference type="AlphaFoldDB" id="A0A4V1LNG0"/>
<keyword evidence="7" id="KW-1185">Reference proteome</keyword>
<dbReference type="SUPFAM" id="SSF53335">
    <property type="entry name" value="S-adenosyl-L-methionine-dependent methyltransferases"/>
    <property type="match status" value="1"/>
</dbReference>
<dbReference type="GO" id="GO:0009007">
    <property type="term" value="F:site-specific DNA-methyltransferase (adenine-specific) activity"/>
    <property type="evidence" value="ECO:0007669"/>
    <property type="project" value="UniProtKB-EC"/>
</dbReference>
<sequence>MMPSTNNIQVKSKKRVSDHGEVFTSEREVNDMLDLVKQETQRIDSRFLEPACGSGNFLVEVLNRKLRVVESIFRRSQLEYERNSVLAISSIYGVDILNDNVKECRERLFEIFDSKYSKLYRKKCTEQCRQSIKFILSKNIMLGDALYYTNPETNEPIVFSEWTFITGSLLKRRDFRYRFLVDKSNSSDHVNDLGDFSVIDEPIQEFPVTHFLKIAEYA</sequence>
<dbReference type="Pfam" id="PF20473">
    <property type="entry name" value="MmeI_Mtase"/>
    <property type="match status" value="1"/>
</dbReference>
<organism evidence="6 7">
    <name type="scientific">Gelidibacter gilvus</name>
    <dbReference type="NCBI Taxonomy" id="59602"/>
    <lineage>
        <taxon>Bacteria</taxon>
        <taxon>Pseudomonadati</taxon>
        <taxon>Bacteroidota</taxon>
        <taxon>Flavobacteriia</taxon>
        <taxon>Flavobacteriales</taxon>
        <taxon>Flavobacteriaceae</taxon>
        <taxon>Gelidibacter</taxon>
    </lineage>
</organism>
<dbReference type="OrthoDB" id="9814572at2"/>
<dbReference type="InterPro" id="IPR046816">
    <property type="entry name" value="MmeI_Mtase"/>
</dbReference>
<evidence type="ECO:0000313" key="7">
    <source>
        <dbReference type="Proteomes" id="UP000289792"/>
    </source>
</evidence>
<evidence type="ECO:0000259" key="5">
    <source>
        <dbReference type="Pfam" id="PF20473"/>
    </source>
</evidence>
<gene>
    <name evidence="6" type="ORF">ESZ48_02810</name>
</gene>
<dbReference type="EC" id="2.1.1.72" evidence="1"/>
<evidence type="ECO:0000256" key="2">
    <source>
        <dbReference type="ARBA" id="ARBA00022603"/>
    </source>
</evidence>
<keyword evidence="2 6" id="KW-0489">Methyltransferase</keyword>
<dbReference type="Proteomes" id="UP000289792">
    <property type="component" value="Unassembled WGS sequence"/>
</dbReference>
<reference evidence="6 7" key="1">
    <citation type="submission" date="2019-01" db="EMBL/GenBank/DDBJ databases">
        <title>Genome sequence of the Antarctic species Gelidibacter gilvus ACAM 158(T).</title>
        <authorList>
            <person name="Bowman J.P."/>
        </authorList>
    </citation>
    <scope>NUCLEOTIDE SEQUENCE [LARGE SCALE GENOMIC DNA]</scope>
    <source>
        <strain evidence="6 7">IC158</strain>
    </source>
</reference>
<comment type="caution">
    <text evidence="6">The sequence shown here is derived from an EMBL/GenBank/DDBJ whole genome shotgun (WGS) entry which is preliminary data.</text>
</comment>
<keyword evidence="3 6" id="KW-0808">Transferase</keyword>
<evidence type="ECO:0000256" key="1">
    <source>
        <dbReference type="ARBA" id="ARBA00011900"/>
    </source>
</evidence>
<evidence type="ECO:0000256" key="3">
    <source>
        <dbReference type="ARBA" id="ARBA00022679"/>
    </source>
</evidence>
<dbReference type="InterPro" id="IPR029063">
    <property type="entry name" value="SAM-dependent_MTases_sf"/>
</dbReference>
<protein>
    <recommendedName>
        <fullName evidence="1">site-specific DNA-methyltransferase (adenine-specific)</fullName>
        <ecNumber evidence="1">2.1.1.72</ecNumber>
    </recommendedName>
</protein>
<dbReference type="PANTHER" id="PTHR33841">
    <property type="entry name" value="DNA METHYLTRANSFERASE YEEA-RELATED"/>
    <property type="match status" value="1"/>
</dbReference>
<dbReference type="PANTHER" id="PTHR33841:SF1">
    <property type="entry name" value="DNA METHYLTRANSFERASE A"/>
    <property type="match status" value="1"/>
</dbReference>
<name>A0A4V1LNG0_9FLAO</name>
<proteinExistence type="predicted"/>
<dbReference type="InterPro" id="IPR050953">
    <property type="entry name" value="N4_N6_ade-DNA_methylase"/>
</dbReference>